<evidence type="ECO:0000313" key="1">
    <source>
        <dbReference type="EMBL" id="KOF87655.1"/>
    </source>
</evidence>
<proteinExistence type="predicted"/>
<gene>
    <name evidence="1" type="ORF">OCBIM_22016496mg</name>
</gene>
<reference evidence="1" key="1">
    <citation type="submission" date="2015-07" db="EMBL/GenBank/DDBJ databases">
        <title>MeaNS - Measles Nucleotide Surveillance Program.</title>
        <authorList>
            <person name="Tran T."/>
            <person name="Druce J."/>
        </authorList>
    </citation>
    <scope>NUCLEOTIDE SEQUENCE</scope>
    <source>
        <strain evidence="1">UCB-OBI-ISO-001</strain>
        <tissue evidence="1">Gonad</tissue>
    </source>
</reference>
<protein>
    <submittedName>
        <fullName evidence="1">Uncharacterized protein</fullName>
    </submittedName>
</protein>
<dbReference type="AlphaFoldDB" id="A0A0L8HFV9"/>
<sequence>MMIFRFRFISLSCSCLHIIHQFSISVLDRLHVYSPMFSGDLAVAEQDQPVVNFTLFWNLHNTALLKISLSLTSLYKILNILL</sequence>
<accession>A0A0L8HFV9</accession>
<dbReference type="EMBL" id="KQ418361">
    <property type="protein sequence ID" value="KOF87655.1"/>
    <property type="molecule type" value="Genomic_DNA"/>
</dbReference>
<name>A0A0L8HFV9_OCTBM</name>
<organism evidence="1">
    <name type="scientific">Octopus bimaculoides</name>
    <name type="common">California two-spotted octopus</name>
    <dbReference type="NCBI Taxonomy" id="37653"/>
    <lineage>
        <taxon>Eukaryota</taxon>
        <taxon>Metazoa</taxon>
        <taxon>Spiralia</taxon>
        <taxon>Lophotrochozoa</taxon>
        <taxon>Mollusca</taxon>
        <taxon>Cephalopoda</taxon>
        <taxon>Coleoidea</taxon>
        <taxon>Octopodiformes</taxon>
        <taxon>Octopoda</taxon>
        <taxon>Incirrata</taxon>
        <taxon>Octopodidae</taxon>
        <taxon>Octopus</taxon>
    </lineage>
</organism>